<evidence type="ECO:0000313" key="7">
    <source>
        <dbReference type="EMBL" id="EEN68007.1"/>
    </source>
</evidence>
<dbReference type="AlphaFoldDB" id="C3XV81"/>
<feature type="domain" description="MAM" evidence="6">
    <location>
        <begin position="202"/>
        <end position="370"/>
    </location>
</feature>
<dbReference type="InterPro" id="IPR000998">
    <property type="entry name" value="MAM_dom"/>
</dbReference>
<keyword evidence="4" id="KW-0472">Membrane</keyword>
<dbReference type="FunFam" id="2.60.120.200:FF:000182">
    <property type="entry name" value="MAM and LDL-receptor class A domain-containing protein 1"/>
    <property type="match status" value="1"/>
</dbReference>
<feature type="chain" id="PRO_5002934791" description="MAM domain-containing protein" evidence="5">
    <location>
        <begin position="23"/>
        <end position="762"/>
    </location>
</feature>
<dbReference type="SMART" id="SM00137">
    <property type="entry name" value="MAM"/>
    <property type="match status" value="2"/>
</dbReference>
<dbReference type="PROSITE" id="PS00740">
    <property type="entry name" value="MAM_1"/>
    <property type="match status" value="1"/>
</dbReference>
<evidence type="ECO:0000256" key="5">
    <source>
        <dbReference type="SAM" id="SignalP"/>
    </source>
</evidence>
<organism>
    <name type="scientific">Branchiostoma floridae</name>
    <name type="common">Florida lancelet</name>
    <name type="synonym">Amphioxus</name>
    <dbReference type="NCBI Taxonomy" id="7739"/>
    <lineage>
        <taxon>Eukaryota</taxon>
        <taxon>Metazoa</taxon>
        <taxon>Chordata</taxon>
        <taxon>Cephalochordata</taxon>
        <taxon>Leptocardii</taxon>
        <taxon>Amphioxiformes</taxon>
        <taxon>Branchiostomatidae</taxon>
        <taxon>Branchiostoma</taxon>
    </lineage>
</organism>
<keyword evidence="2" id="KW-1015">Disulfide bond</keyword>
<dbReference type="InterPro" id="IPR051560">
    <property type="entry name" value="MAM_domain-containing"/>
</dbReference>
<proteinExistence type="predicted"/>
<protein>
    <recommendedName>
        <fullName evidence="6">MAM domain-containing protein</fullName>
    </recommendedName>
</protein>
<feature type="compositionally biased region" description="Polar residues" evidence="3">
    <location>
        <begin position="731"/>
        <end position="762"/>
    </location>
</feature>
<feature type="transmembrane region" description="Helical" evidence="4">
    <location>
        <begin position="617"/>
        <end position="641"/>
    </location>
</feature>
<dbReference type="GO" id="GO:0016020">
    <property type="term" value="C:membrane"/>
    <property type="evidence" value="ECO:0007669"/>
    <property type="project" value="InterPro"/>
</dbReference>
<evidence type="ECO:0000256" key="2">
    <source>
        <dbReference type="ARBA" id="ARBA00023157"/>
    </source>
</evidence>
<dbReference type="PANTHER" id="PTHR23282">
    <property type="entry name" value="APICAL ENDOSOMAL GLYCOPROTEIN PRECURSOR"/>
    <property type="match status" value="1"/>
</dbReference>
<keyword evidence="4" id="KW-0812">Transmembrane</keyword>
<evidence type="ECO:0000256" key="1">
    <source>
        <dbReference type="ARBA" id="ARBA00022737"/>
    </source>
</evidence>
<dbReference type="PANTHER" id="PTHR23282:SF146">
    <property type="entry name" value="RT07201P-RELATED"/>
    <property type="match status" value="1"/>
</dbReference>
<feature type="region of interest" description="Disordered" evidence="3">
    <location>
        <begin position="729"/>
        <end position="762"/>
    </location>
</feature>
<feature type="compositionally biased region" description="Low complexity" evidence="3">
    <location>
        <begin position="387"/>
        <end position="406"/>
    </location>
</feature>
<dbReference type="InParanoid" id="C3XV81"/>
<evidence type="ECO:0000256" key="4">
    <source>
        <dbReference type="SAM" id="Phobius"/>
    </source>
</evidence>
<dbReference type="PROSITE" id="PS50060">
    <property type="entry name" value="MAM_2"/>
    <property type="match status" value="2"/>
</dbReference>
<dbReference type="CDD" id="cd06263">
    <property type="entry name" value="MAM"/>
    <property type="match status" value="2"/>
</dbReference>
<evidence type="ECO:0000259" key="6">
    <source>
        <dbReference type="PROSITE" id="PS50060"/>
    </source>
</evidence>
<keyword evidence="4" id="KW-1133">Transmembrane helix</keyword>
<evidence type="ECO:0000256" key="3">
    <source>
        <dbReference type="SAM" id="MobiDB-lite"/>
    </source>
</evidence>
<dbReference type="Pfam" id="PF00629">
    <property type="entry name" value="MAM"/>
    <property type="match status" value="2"/>
</dbReference>
<reference evidence="7" key="1">
    <citation type="journal article" date="2008" name="Nature">
        <title>The amphioxus genome and the evolution of the chordate karyotype.</title>
        <authorList>
            <consortium name="US DOE Joint Genome Institute (JGI-PGF)"/>
            <person name="Putnam N.H."/>
            <person name="Butts T."/>
            <person name="Ferrier D.E.K."/>
            <person name="Furlong R.F."/>
            <person name="Hellsten U."/>
            <person name="Kawashima T."/>
            <person name="Robinson-Rechavi M."/>
            <person name="Shoguchi E."/>
            <person name="Terry A."/>
            <person name="Yu J.-K."/>
            <person name="Benito-Gutierrez E.L."/>
            <person name="Dubchak I."/>
            <person name="Garcia-Fernandez J."/>
            <person name="Gibson-Brown J.J."/>
            <person name="Grigoriev I.V."/>
            <person name="Horton A.C."/>
            <person name="de Jong P.J."/>
            <person name="Jurka J."/>
            <person name="Kapitonov V.V."/>
            <person name="Kohara Y."/>
            <person name="Kuroki Y."/>
            <person name="Lindquist E."/>
            <person name="Lucas S."/>
            <person name="Osoegawa K."/>
            <person name="Pennacchio L.A."/>
            <person name="Salamov A.A."/>
            <person name="Satou Y."/>
            <person name="Sauka-Spengler T."/>
            <person name="Schmutz J."/>
            <person name="Shin-I T."/>
            <person name="Toyoda A."/>
            <person name="Bronner-Fraser M."/>
            <person name="Fujiyama A."/>
            <person name="Holland L.Z."/>
            <person name="Holland P.W.H."/>
            <person name="Satoh N."/>
            <person name="Rokhsar D.S."/>
        </authorList>
    </citation>
    <scope>NUCLEOTIDE SEQUENCE [LARGE SCALE GENOMIC DNA]</scope>
    <source>
        <strain evidence="7">S238N-H82</strain>
        <tissue evidence="7">Testes</tissue>
    </source>
</reference>
<accession>C3XV81</accession>
<sequence>MDSCVAVCVFFLIVRHLPTGQCAIWPCDFETSDLCGYTQDTTDDLDWTRNYGGSPTSSTGPSVDHTLGTSSGHYMYLETSVGSPGQVARLVSAPFPASGTPYCLRFYYHMFGDHIETLNVYIRKQGILGTSVWSISGNQGNAWTLGHAQLDGSSGFNVVFEAVRGDSYRGDIAIDDVTVSDECLPIATTLLPTTTPYPLASPSCTFELSPICGYRQDIHDSADWTWHQGTTETGATGPVADHTLGTTLGHYMYFEASDIDQGVTARLLSPTLPIIPSSSSHTSYCVTFWYHMYGPHIGTLIVNRKENGGSDVPLWSLTDEQGNVWRQGQLPLDGTTESTVVFEAVRGSSYRGDIAIDDVDVIQYRGQCDFIPSSAMVPSTSTIATQSSSTSTYFSTSGTQSSATTTEQPSTAMLTEKTSPAMSTGTSTTTGNIETGTSLTTELVLSPVTAIMSPTPIISSHSPSTLSTYPSTSETLPIATASGTTTTMSTDTSSTAATIATELSSIPDRPTALQTDAPTDGQETTAVRTFRVTPTETPYASTTVNTATGRAWTTARQSASDSPPLEVHTDVTTAKSVGTMVTDSTRSSHFTGFGFTTGTTMGDNLSAGQSNNSVTTIAIAVAVVLSLVCGGVAGVVATVCYRKKTKSRSMHAKVKYVTEENRLASTCESFPGVVNGRGEFENPTFEHIYEELPNVVANHTTSRQVQRPISSSQTDVYMEINDDKIIGAKASSHQNVPTNKSNGHVSSPVQRNAPSPSRQMGG</sequence>
<feature type="compositionally biased region" description="Polar residues" evidence="3">
    <location>
        <begin position="407"/>
        <end position="417"/>
    </location>
</feature>
<keyword evidence="5" id="KW-0732">Signal</keyword>
<keyword evidence="1" id="KW-0677">Repeat</keyword>
<feature type="signal peptide" evidence="5">
    <location>
        <begin position="1"/>
        <end position="22"/>
    </location>
</feature>
<feature type="domain" description="MAM" evidence="6">
    <location>
        <begin position="25"/>
        <end position="185"/>
    </location>
</feature>
<name>C3XV81_BRAFL</name>
<feature type="compositionally biased region" description="Low complexity" evidence="3">
    <location>
        <begin position="418"/>
        <end position="434"/>
    </location>
</feature>
<dbReference type="Gene3D" id="2.60.120.200">
    <property type="match status" value="2"/>
</dbReference>
<feature type="region of interest" description="Disordered" evidence="3">
    <location>
        <begin position="387"/>
        <end position="434"/>
    </location>
</feature>
<dbReference type="EMBL" id="GG666468">
    <property type="protein sequence ID" value="EEN68007.1"/>
    <property type="molecule type" value="Genomic_DNA"/>
</dbReference>
<gene>
    <name evidence="7" type="ORF">BRAFLDRAFT_86957</name>
</gene>
<dbReference type="PRINTS" id="PR00020">
    <property type="entry name" value="MAMDOMAIN"/>
</dbReference>
<dbReference type="InterPro" id="IPR013320">
    <property type="entry name" value="ConA-like_dom_sf"/>
</dbReference>
<dbReference type="SUPFAM" id="SSF49899">
    <property type="entry name" value="Concanavalin A-like lectins/glucanases"/>
    <property type="match status" value="2"/>
</dbReference>